<keyword evidence="2" id="KW-1185">Reference proteome</keyword>
<reference evidence="1 2" key="1">
    <citation type="submission" date="2016-12" db="EMBL/GenBank/DDBJ databases">
        <title>Izhakiella australiana sp. nov. of genus Izhakiella isolated from Australian desert.</title>
        <authorList>
            <person name="Ji M."/>
        </authorList>
    </citation>
    <scope>NUCLEOTIDE SEQUENCE [LARGE SCALE GENOMIC DNA]</scope>
    <source>
        <strain evidence="1 2">D4N98</strain>
    </source>
</reference>
<proteinExistence type="predicted"/>
<dbReference type="Proteomes" id="UP000190667">
    <property type="component" value="Unassembled WGS sequence"/>
</dbReference>
<name>A0A1S8YS16_9GAMM</name>
<dbReference type="GO" id="GO:0016787">
    <property type="term" value="F:hydrolase activity"/>
    <property type="evidence" value="ECO:0007669"/>
    <property type="project" value="UniProtKB-KW"/>
</dbReference>
<gene>
    <name evidence="1" type="ORF">BTJ39_01925</name>
</gene>
<dbReference type="SUPFAM" id="SSF53474">
    <property type="entry name" value="alpha/beta-Hydrolases"/>
    <property type="match status" value="1"/>
</dbReference>
<dbReference type="AlphaFoldDB" id="A0A1S8YS16"/>
<dbReference type="RefSeq" id="WP_078000964.1">
    <property type="nucleotide sequence ID" value="NZ_MRUL01000001.1"/>
</dbReference>
<dbReference type="OrthoDB" id="1094867at2"/>
<sequence length="296" mass="33539">MSELIESKEKTGEERDNQAARNLQLYYRGSTTIFSSRHDPRFQFCMYVPPDFDQNKNDYRLLIAVHGTGRAMVQYRDAFAEFARYNRCVVLAPLFPVGPLGDGNSHGFKYIIEQDLRYDQILLAMVEEISSSLNHDFGRFLLFGYSGGGHFVHRFLFIHPEKVLAVSIGAPGSVTLLDEDKEWWVGVKNFAALFGKPLNYEALKQVYVQLVVGKVDIETWEITHRPGGRYYLPGCNDAGVTRIERNTSLLNSLRSHGVNAVQNIVPNVGHDGVKVVDQVKDFFFSVLERVNAGEKQ</sequence>
<dbReference type="STRING" id="1926881.BTJ39_01925"/>
<evidence type="ECO:0000313" key="2">
    <source>
        <dbReference type="Proteomes" id="UP000190667"/>
    </source>
</evidence>
<dbReference type="Gene3D" id="3.40.50.1820">
    <property type="entry name" value="alpha/beta hydrolase"/>
    <property type="match status" value="1"/>
</dbReference>
<protein>
    <submittedName>
        <fullName evidence="1">Hydrolase</fullName>
    </submittedName>
</protein>
<keyword evidence="1" id="KW-0378">Hydrolase</keyword>
<comment type="caution">
    <text evidence="1">The sequence shown here is derived from an EMBL/GenBank/DDBJ whole genome shotgun (WGS) entry which is preliminary data.</text>
</comment>
<evidence type="ECO:0000313" key="1">
    <source>
        <dbReference type="EMBL" id="OON41939.1"/>
    </source>
</evidence>
<organism evidence="1 2">
    <name type="scientific">Izhakiella australiensis</name>
    <dbReference type="NCBI Taxonomy" id="1926881"/>
    <lineage>
        <taxon>Bacteria</taxon>
        <taxon>Pseudomonadati</taxon>
        <taxon>Pseudomonadota</taxon>
        <taxon>Gammaproteobacteria</taxon>
        <taxon>Enterobacterales</taxon>
        <taxon>Erwiniaceae</taxon>
        <taxon>Izhakiella</taxon>
    </lineage>
</organism>
<dbReference type="EMBL" id="MRUL01000001">
    <property type="protein sequence ID" value="OON41939.1"/>
    <property type="molecule type" value="Genomic_DNA"/>
</dbReference>
<dbReference type="InterPro" id="IPR029058">
    <property type="entry name" value="AB_hydrolase_fold"/>
</dbReference>
<accession>A0A1S8YS16</accession>